<dbReference type="EMBL" id="CM017708">
    <property type="protein sequence ID" value="TYG58990.1"/>
    <property type="molecule type" value="Genomic_DNA"/>
</dbReference>
<feature type="transmembrane region" description="Helical" evidence="1">
    <location>
        <begin position="79"/>
        <end position="98"/>
    </location>
</feature>
<keyword evidence="1" id="KW-1133">Transmembrane helix</keyword>
<keyword evidence="1" id="KW-0472">Membrane</keyword>
<reference evidence="2 3" key="1">
    <citation type="submission" date="2019-06" db="EMBL/GenBank/DDBJ databases">
        <title>WGS assembly of Gossypium darwinii.</title>
        <authorList>
            <person name="Chen Z.J."/>
            <person name="Sreedasyam A."/>
            <person name="Ando A."/>
            <person name="Song Q."/>
            <person name="De L."/>
            <person name="Hulse-Kemp A."/>
            <person name="Ding M."/>
            <person name="Ye W."/>
            <person name="Kirkbride R."/>
            <person name="Jenkins J."/>
            <person name="Plott C."/>
            <person name="Lovell J."/>
            <person name="Lin Y.-M."/>
            <person name="Vaughn R."/>
            <person name="Liu B."/>
            <person name="Li W."/>
            <person name="Simpson S."/>
            <person name="Scheffler B."/>
            <person name="Saski C."/>
            <person name="Grover C."/>
            <person name="Hu G."/>
            <person name="Conover J."/>
            <person name="Carlson J."/>
            <person name="Shu S."/>
            <person name="Boston L."/>
            <person name="Williams M."/>
            <person name="Peterson D."/>
            <person name="Mcgee K."/>
            <person name="Jones D."/>
            <person name="Wendel J."/>
            <person name="Stelly D."/>
            <person name="Grimwood J."/>
            <person name="Schmutz J."/>
        </authorList>
    </citation>
    <scope>NUCLEOTIDE SEQUENCE [LARGE SCALE GENOMIC DNA]</scope>
    <source>
        <strain evidence="2">1808015.09</strain>
    </source>
</reference>
<protein>
    <submittedName>
        <fullName evidence="2">Uncharacterized protein</fullName>
    </submittedName>
</protein>
<dbReference type="AlphaFoldDB" id="A0A5D2BRF3"/>
<evidence type="ECO:0000313" key="3">
    <source>
        <dbReference type="Proteomes" id="UP000323506"/>
    </source>
</evidence>
<keyword evidence="1" id="KW-0812">Transmembrane</keyword>
<name>A0A5D2BRF3_GOSDA</name>
<keyword evidence="3" id="KW-1185">Reference proteome</keyword>
<accession>A0A5D2BRF3</accession>
<proteinExistence type="predicted"/>
<sequence length="100" mass="11939">MEKQAKRRNLKHDANRLTLKCIVICYMVHVAAFKFTLSFLLFQFYNAQWLMERQALPTNLRLDANRFTLKMSCYNANGFIWMLSSSMLHCFYFSSTMFDD</sequence>
<organism evidence="2 3">
    <name type="scientific">Gossypium darwinii</name>
    <name type="common">Darwin's cotton</name>
    <name type="synonym">Gossypium barbadense var. darwinii</name>
    <dbReference type="NCBI Taxonomy" id="34276"/>
    <lineage>
        <taxon>Eukaryota</taxon>
        <taxon>Viridiplantae</taxon>
        <taxon>Streptophyta</taxon>
        <taxon>Embryophyta</taxon>
        <taxon>Tracheophyta</taxon>
        <taxon>Spermatophyta</taxon>
        <taxon>Magnoliopsida</taxon>
        <taxon>eudicotyledons</taxon>
        <taxon>Gunneridae</taxon>
        <taxon>Pentapetalae</taxon>
        <taxon>rosids</taxon>
        <taxon>malvids</taxon>
        <taxon>Malvales</taxon>
        <taxon>Malvaceae</taxon>
        <taxon>Malvoideae</taxon>
        <taxon>Gossypium</taxon>
    </lineage>
</organism>
<evidence type="ECO:0000313" key="2">
    <source>
        <dbReference type="EMBL" id="TYG58990.1"/>
    </source>
</evidence>
<gene>
    <name evidence="2" type="ORF">ES288_D08G266400v1</name>
</gene>
<feature type="transmembrane region" description="Helical" evidence="1">
    <location>
        <begin position="21"/>
        <end position="45"/>
    </location>
</feature>
<evidence type="ECO:0000256" key="1">
    <source>
        <dbReference type="SAM" id="Phobius"/>
    </source>
</evidence>
<dbReference type="Proteomes" id="UP000323506">
    <property type="component" value="Chromosome D08"/>
</dbReference>